<dbReference type="EMBL" id="FO082820">
    <property type="protein sequence ID" value="CCF18226.1"/>
    <property type="molecule type" value="Genomic_DNA"/>
</dbReference>
<evidence type="ECO:0000313" key="1">
    <source>
        <dbReference type="EMBL" id="CCF18226.1"/>
    </source>
</evidence>
<dbReference type="AlphaFoldDB" id="L0NBR4"/>
<protein>
    <submittedName>
        <fullName evidence="1">Uncharacterized protein</fullName>
    </submittedName>
</protein>
<organism evidence="1 2">
    <name type="scientific">Pseudorhizobium banfieldiae</name>
    <dbReference type="NCBI Taxonomy" id="1125847"/>
    <lineage>
        <taxon>Bacteria</taxon>
        <taxon>Pseudomonadati</taxon>
        <taxon>Pseudomonadota</taxon>
        <taxon>Alphaproteobacteria</taxon>
        <taxon>Hyphomicrobiales</taxon>
        <taxon>Rhizobiaceae</taxon>
        <taxon>Rhizobium/Agrobacterium group</taxon>
        <taxon>Pseudorhizobium</taxon>
    </lineage>
</organism>
<reference evidence="1 2" key="1">
    <citation type="journal article" date="2013" name="Genome Biol. Evol.">
        <title>Life in an arsenic-containing gold mine: genome and physiology of the autotrophic arsenite-oxidizing bacterium rhizobium sp. NT-26.</title>
        <authorList>
            <person name="Andres J."/>
            <person name="Arsene-Ploetze F."/>
            <person name="Barbe V."/>
            <person name="Brochier-Armanet C."/>
            <person name="Cleiss-Arnold J."/>
            <person name="Coppee J.Y."/>
            <person name="Dillies M.A."/>
            <person name="Geist"/>
            <person name="L"/>
            <person name="Joublin A."/>
            <person name="Koechler S."/>
            <person name="Lassalle F."/>
            <person name="Marchal M."/>
            <person name="Medigue C."/>
            <person name="Muller D."/>
            <person name="Nesme X."/>
            <person name="Plewniak F."/>
            <person name="Proux C."/>
            <person name="Ramirez-Bahena M.H."/>
            <person name="Schenowitz C."/>
            <person name="Sismeiro O."/>
            <person name="Vallenet D."/>
            <person name="Santini J.M."/>
            <person name="Bertin P.N."/>
        </authorList>
    </citation>
    <scope>NUCLEOTIDE SEQUENCE [LARGE SCALE GENOMIC DNA]</scope>
    <source>
        <strain evidence="1 2">NT-26</strain>
    </source>
</reference>
<dbReference type="KEGG" id="rht:NT26_0502"/>
<evidence type="ECO:0000313" key="2">
    <source>
        <dbReference type="Proteomes" id="UP000010792"/>
    </source>
</evidence>
<keyword evidence="2" id="KW-1185">Reference proteome</keyword>
<gene>
    <name evidence="1" type="ORF">NT26_0502</name>
</gene>
<dbReference type="Proteomes" id="UP000010792">
    <property type="component" value="Chromosome"/>
</dbReference>
<name>L0NBR4_9HYPH</name>
<proteinExistence type="predicted"/>
<accession>L0NBR4</accession>
<sequence length="228" mass="26608">MVWCGHVPPGRWREENLPDGRPHRDVPFERLKIAYRRLSHKRRLCRCLCVADRDLQARGSLQPRFPGNGGEIDAGCCHQRRLVDQQHCADRAAVSCLDGRDDDEERAVRFRHDRRRPQSYLLPNGSGKLISVARQVRRSPTEEGFKTVFRGDCDRRDAGVPVQFVFRVGMEQRVRAESLRLMRESQPAGRRYFVIDFRFYAQGNEHDRSLRAFAQFFLILSPVSFIER</sequence>